<accession>A0A5V6RMJ8</accession>
<dbReference type="EMBL" id="AAHDHY010000035">
    <property type="protein sequence ID" value="EBU8272198.1"/>
    <property type="molecule type" value="Genomic_DNA"/>
</dbReference>
<gene>
    <name evidence="9" type="ORF">DLL80_23815</name>
</gene>
<dbReference type="SUPFAM" id="SSF54523">
    <property type="entry name" value="Pili subunits"/>
    <property type="match status" value="1"/>
</dbReference>
<evidence type="ECO:0000256" key="5">
    <source>
        <dbReference type="ARBA" id="ARBA00022729"/>
    </source>
</evidence>
<evidence type="ECO:0000256" key="6">
    <source>
        <dbReference type="ARBA" id="ARBA00023136"/>
    </source>
</evidence>
<evidence type="ECO:0000256" key="2">
    <source>
        <dbReference type="ARBA" id="ARBA00004442"/>
    </source>
</evidence>
<comment type="caution">
    <text evidence="9">The sequence shown here is derived from an EMBL/GenBank/DDBJ whole genome shotgun (WGS) entry which is preliminary data.</text>
</comment>
<keyword evidence="5" id="KW-0732">Signal</keyword>
<dbReference type="GO" id="GO:0009279">
    <property type="term" value="C:cell outer membrane"/>
    <property type="evidence" value="ECO:0007669"/>
    <property type="project" value="UniProtKB-SubCell"/>
</dbReference>
<evidence type="ECO:0000313" key="9">
    <source>
        <dbReference type="EMBL" id="EBU8272198.1"/>
    </source>
</evidence>
<dbReference type="GO" id="GO:0009986">
    <property type="term" value="C:cell surface"/>
    <property type="evidence" value="ECO:0007669"/>
    <property type="project" value="UniProtKB-SubCell"/>
</dbReference>
<evidence type="ECO:0000256" key="1">
    <source>
        <dbReference type="ARBA" id="ARBA00004241"/>
    </source>
</evidence>
<organism evidence="9">
    <name type="scientific">Salmonella newport</name>
    <dbReference type="NCBI Taxonomy" id="108619"/>
    <lineage>
        <taxon>Bacteria</taxon>
        <taxon>Pseudomonadati</taxon>
        <taxon>Pseudomonadota</taxon>
        <taxon>Gammaproteobacteria</taxon>
        <taxon>Enterobacterales</taxon>
        <taxon>Enterobacteriaceae</taxon>
        <taxon>Salmonella</taxon>
    </lineage>
</organism>
<feature type="domain" description="Trimeric autotransporter adhesin YadA-like C-terminal membrane anchor" evidence="8">
    <location>
        <begin position="266"/>
        <end position="325"/>
    </location>
</feature>
<reference evidence="9" key="1">
    <citation type="submission" date="2018-05" db="EMBL/GenBank/DDBJ databases">
        <authorList>
            <person name="Ashton P.M."/>
            <person name="Dallman T."/>
            <person name="Nair S."/>
            <person name="De Pinna E."/>
            <person name="Peters T."/>
            <person name="Grant K."/>
        </authorList>
    </citation>
    <scope>NUCLEOTIDE SEQUENCE</scope>
    <source>
        <strain evidence="9">412137</strain>
    </source>
</reference>
<evidence type="ECO:0000256" key="3">
    <source>
        <dbReference type="ARBA" id="ARBA00022452"/>
    </source>
</evidence>
<keyword evidence="4" id="KW-0812">Transmembrane</keyword>
<sequence>MDNLERTASQHVDPAVAQAAAADAAATKAQADLNKTHFNQLKRDSQQDTATAAAQTTADAAAANARQALVNDSATGKRVDLLNSGISKALDAQEVKDGEQDGKIATASHFAGQALVNATETSKRLLGDEMAQANRERTATQHVDAVEAARRSIPTPTNGKDGKDGVNGADGVTTTITKVEVDQKTRAQVAATTKGMFANRAQINANTGEILSHSRAIASNRAAIDNNSARIDGLNKNFASLKSEVNDNKKQASAGTSAAMAQANIPQVTENQKFAVGAGVGGYDGENALAVGVSFHATQNVVVKATVSDDTQSNFGYGAGVSVGW</sequence>
<dbReference type="Pfam" id="PF03895">
    <property type="entry name" value="YadA_anchor"/>
    <property type="match status" value="1"/>
</dbReference>
<keyword evidence="3" id="KW-1134">Transmembrane beta strand</keyword>
<dbReference type="AlphaFoldDB" id="A0A5V6RMJ8"/>
<evidence type="ECO:0000256" key="7">
    <source>
        <dbReference type="ARBA" id="ARBA00023237"/>
    </source>
</evidence>
<evidence type="ECO:0000259" key="8">
    <source>
        <dbReference type="Pfam" id="PF03895"/>
    </source>
</evidence>
<proteinExistence type="predicted"/>
<keyword evidence="7" id="KW-0998">Cell outer membrane</keyword>
<name>A0A5V6RMJ8_SALNE</name>
<evidence type="ECO:0000256" key="4">
    <source>
        <dbReference type="ARBA" id="ARBA00022692"/>
    </source>
</evidence>
<dbReference type="InterPro" id="IPR005594">
    <property type="entry name" value="YadA_C"/>
</dbReference>
<keyword evidence="6" id="KW-0472">Membrane</keyword>
<dbReference type="Gene3D" id="3.30.1300.30">
    <property type="entry name" value="GSPII I/J protein-like"/>
    <property type="match status" value="1"/>
</dbReference>
<protein>
    <recommendedName>
        <fullName evidence="8">Trimeric autotransporter adhesin YadA-like C-terminal membrane anchor domain-containing protein</fullName>
    </recommendedName>
</protein>
<comment type="subcellular location">
    <subcellularLocation>
        <location evidence="2">Cell outer membrane</location>
    </subcellularLocation>
    <subcellularLocation>
        <location evidence="1">Cell surface</location>
    </subcellularLocation>
</comment>
<dbReference type="InterPro" id="IPR045584">
    <property type="entry name" value="Pilin-like"/>
</dbReference>